<name>A0AAV4DT38_9GAST</name>
<dbReference type="AlphaFoldDB" id="A0AAV4DT38"/>
<proteinExistence type="predicted"/>
<organism evidence="1 2">
    <name type="scientific">Plakobranchus ocellatus</name>
    <dbReference type="NCBI Taxonomy" id="259542"/>
    <lineage>
        <taxon>Eukaryota</taxon>
        <taxon>Metazoa</taxon>
        <taxon>Spiralia</taxon>
        <taxon>Lophotrochozoa</taxon>
        <taxon>Mollusca</taxon>
        <taxon>Gastropoda</taxon>
        <taxon>Heterobranchia</taxon>
        <taxon>Euthyneura</taxon>
        <taxon>Panpulmonata</taxon>
        <taxon>Sacoglossa</taxon>
        <taxon>Placobranchoidea</taxon>
        <taxon>Plakobranchidae</taxon>
        <taxon>Plakobranchus</taxon>
    </lineage>
</organism>
<comment type="caution">
    <text evidence="1">The sequence shown here is derived from an EMBL/GenBank/DDBJ whole genome shotgun (WGS) entry which is preliminary data.</text>
</comment>
<gene>
    <name evidence="1" type="ORF">PoB_007402200</name>
</gene>
<dbReference type="EMBL" id="BLXT01008339">
    <property type="protein sequence ID" value="GFO47517.1"/>
    <property type="molecule type" value="Genomic_DNA"/>
</dbReference>
<protein>
    <submittedName>
        <fullName evidence="1">Uncharacterized protein</fullName>
    </submittedName>
</protein>
<keyword evidence="2" id="KW-1185">Reference proteome</keyword>
<accession>A0AAV4DT38</accession>
<reference evidence="1 2" key="1">
    <citation type="journal article" date="2021" name="Elife">
        <title>Chloroplast acquisition without the gene transfer in kleptoplastic sea slugs, Plakobranchus ocellatus.</title>
        <authorList>
            <person name="Maeda T."/>
            <person name="Takahashi S."/>
            <person name="Yoshida T."/>
            <person name="Shimamura S."/>
            <person name="Takaki Y."/>
            <person name="Nagai Y."/>
            <person name="Toyoda A."/>
            <person name="Suzuki Y."/>
            <person name="Arimoto A."/>
            <person name="Ishii H."/>
            <person name="Satoh N."/>
            <person name="Nishiyama T."/>
            <person name="Hasebe M."/>
            <person name="Maruyama T."/>
            <person name="Minagawa J."/>
            <person name="Obokata J."/>
            <person name="Shigenobu S."/>
        </authorList>
    </citation>
    <scope>NUCLEOTIDE SEQUENCE [LARGE SCALE GENOMIC DNA]</scope>
</reference>
<evidence type="ECO:0000313" key="2">
    <source>
        <dbReference type="Proteomes" id="UP000735302"/>
    </source>
</evidence>
<dbReference type="Proteomes" id="UP000735302">
    <property type="component" value="Unassembled WGS sequence"/>
</dbReference>
<sequence>MLKYGLLADVSDIHFWASRTAVPEKKYGIETSFQVYRIYAVPELNKSVVTAGRDVRLLPGEDPGPDSNFHFDSNVLQVLAASSSLVLVFRTLQTDHKHFRDCTLSKLPSFVEDSNMARLGNSEVDMSVFQNVIKVITKMSYE</sequence>
<evidence type="ECO:0000313" key="1">
    <source>
        <dbReference type="EMBL" id="GFO47517.1"/>
    </source>
</evidence>